<dbReference type="AlphaFoldDB" id="A0AAV3ZKF9"/>
<sequence>MASLQPRTVHPLYGAIDSGPDDQMKNGLFAVCQKPARLCDIKSFQALHNPRLYSMTEWLLQYENARHRQDLYLDELRDLRQLFSTRKLHDTDESSKKTKRYWTPAWHPIEGYQKQSRLQRVAHPTSEACVLFSKDIVPKKRLIRRPEYWNGGYPSEVPLSSFQAVSRRLKDRHHGAPCNSRSSDRYINIPLERISRRNKLNLTTFLCNERARVSSQNSVDLSEVRVEATPIPCSR</sequence>
<protein>
    <submittedName>
        <fullName evidence="1">Uncharacterized protein</fullName>
    </submittedName>
</protein>
<evidence type="ECO:0000313" key="2">
    <source>
        <dbReference type="Proteomes" id="UP000735302"/>
    </source>
</evidence>
<name>A0AAV3ZKF9_9GAST</name>
<reference evidence="1 2" key="1">
    <citation type="journal article" date="2021" name="Elife">
        <title>Chloroplast acquisition without the gene transfer in kleptoplastic sea slugs, Plakobranchus ocellatus.</title>
        <authorList>
            <person name="Maeda T."/>
            <person name="Takahashi S."/>
            <person name="Yoshida T."/>
            <person name="Shimamura S."/>
            <person name="Takaki Y."/>
            <person name="Nagai Y."/>
            <person name="Toyoda A."/>
            <person name="Suzuki Y."/>
            <person name="Arimoto A."/>
            <person name="Ishii H."/>
            <person name="Satoh N."/>
            <person name="Nishiyama T."/>
            <person name="Hasebe M."/>
            <person name="Maruyama T."/>
            <person name="Minagawa J."/>
            <person name="Obokata J."/>
            <person name="Shigenobu S."/>
        </authorList>
    </citation>
    <scope>NUCLEOTIDE SEQUENCE [LARGE SCALE GENOMIC DNA]</scope>
</reference>
<proteinExistence type="predicted"/>
<organism evidence="1 2">
    <name type="scientific">Plakobranchus ocellatus</name>
    <dbReference type="NCBI Taxonomy" id="259542"/>
    <lineage>
        <taxon>Eukaryota</taxon>
        <taxon>Metazoa</taxon>
        <taxon>Spiralia</taxon>
        <taxon>Lophotrochozoa</taxon>
        <taxon>Mollusca</taxon>
        <taxon>Gastropoda</taxon>
        <taxon>Heterobranchia</taxon>
        <taxon>Euthyneura</taxon>
        <taxon>Panpulmonata</taxon>
        <taxon>Sacoglossa</taxon>
        <taxon>Placobranchoidea</taxon>
        <taxon>Plakobranchidae</taxon>
        <taxon>Plakobranchus</taxon>
    </lineage>
</organism>
<dbReference type="Proteomes" id="UP000735302">
    <property type="component" value="Unassembled WGS sequence"/>
</dbReference>
<dbReference type="EMBL" id="BLXT01002484">
    <property type="protein sequence ID" value="GFN95034.1"/>
    <property type="molecule type" value="Genomic_DNA"/>
</dbReference>
<evidence type="ECO:0000313" key="1">
    <source>
        <dbReference type="EMBL" id="GFN95034.1"/>
    </source>
</evidence>
<accession>A0AAV3ZKF9</accession>
<comment type="caution">
    <text evidence="1">The sequence shown here is derived from an EMBL/GenBank/DDBJ whole genome shotgun (WGS) entry which is preliminary data.</text>
</comment>
<keyword evidence="2" id="KW-1185">Reference proteome</keyword>
<gene>
    <name evidence="1" type="ORF">PoB_002154000</name>
</gene>